<dbReference type="InterPro" id="IPR033855">
    <property type="entry name" value="Protein_C"/>
</dbReference>
<dbReference type="EMBL" id="PRLP01000023">
    <property type="protein sequence ID" value="PPC77931.1"/>
    <property type="molecule type" value="Genomic_DNA"/>
</dbReference>
<dbReference type="InterPro" id="IPR029045">
    <property type="entry name" value="ClpP/crotonase-like_dom_sf"/>
</dbReference>
<evidence type="ECO:0000259" key="6">
    <source>
        <dbReference type="Pfam" id="PF01343"/>
    </source>
</evidence>
<dbReference type="GO" id="GO:0006508">
    <property type="term" value="P:proteolysis"/>
    <property type="evidence" value="ECO:0007669"/>
    <property type="project" value="UniProtKB-KW"/>
</dbReference>
<keyword evidence="4" id="KW-0720">Serine protease</keyword>
<evidence type="ECO:0000256" key="3">
    <source>
        <dbReference type="ARBA" id="ARBA00022801"/>
    </source>
</evidence>
<keyword evidence="3" id="KW-0378">Hydrolase</keyword>
<keyword evidence="2 7" id="KW-0645">Protease</keyword>
<feature type="domain" description="Peptidase S49" evidence="6">
    <location>
        <begin position="151"/>
        <end position="296"/>
    </location>
</feature>
<dbReference type="Proteomes" id="UP000238196">
    <property type="component" value="Unassembled WGS sequence"/>
</dbReference>
<dbReference type="Pfam" id="PF01343">
    <property type="entry name" value="Peptidase_S49"/>
    <property type="match status" value="1"/>
</dbReference>
<dbReference type="Gene3D" id="6.20.330.10">
    <property type="match status" value="1"/>
</dbReference>
<evidence type="ECO:0000256" key="2">
    <source>
        <dbReference type="ARBA" id="ARBA00022670"/>
    </source>
</evidence>
<evidence type="ECO:0000313" key="8">
    <source>
        <dbReference type="Proteomes" id="UP000238196"/>
    </source>
</evidence>
<dbReference type="GO" id="GO:0008236">
    <property type="term" value="F:serine-type peptidase activity"/>
    <property type="evidence" value="ECO:0007669"/>
    <property type="project" value="UniProtKB-KW"/>
</dbReference>
<feature type="region of interest" description="Disordered" evidence="5">
    <location>
        <begin position="404"/>
        <end position="445"/>
    </location>
</feature>
<dbReference type="AlphaFoldDB" id="A0A2S5KSV3"/>
<accession>A0A2S5KSV3</accession>
<organism evidence="7 8">
    <name type="scientific">Proteobacteria bacterium 228</name>
    <dbReference type="NCBI Taxonomy" id="2083153"/>
    <lineage>
        <taxon>Bacteria</taxon>
        <taxon>Pseudomonadati</taxon>
        <taxon>Pseudomonadota</taxon>
    </lineage>
</organism>
<evidence type="ECO:0000256" key="5">
    <source>
        <dbReference type="SAM" id="MobiDB-lite"/>
    </source>
</evidence>
<feature type="compositionally biased region" description="Low complexity" evidence="5">
    <location>
        <begin position="320"/>
        <end position="332"/>
    </location>
</feature>
<dbReference type="InterPro" id="IPR002142">
    <property type="entry name" value="Peptidase_S49"/>
</dbReference>
<comment type="caution">
    <text evidence="7">The sequence shown here is derived from an EMBL/GenBank/DDBJ whole genome shotgun (WGS) entry which is preliminary data.</text>
</comment>
<evidence type="ECO:0000256" key="4">
    <source>
        <dbReference type="ARBA" id="ARBA00022825"/>
    </source>
</evidence>
<gene>
    <name evidence="7" type="ORF">C4K68_07750</name>
</gene>
<dbReference type="PANTHER" id="PTHR33209">
    <property type="entry name" value="PROTEASE 4"/>
    <property type="match status" value="1"/>
</dbReference>
<proteinExistence type="inferred from homology"/>
<dbReference type="SUPFAM" id="SSF52096">
    <property type="entry name" value="ClpP/crotonase"/>
    <property type="match status" value="1"/>
</dbReference>
<sequence length="445" mass="47853">MHSYPQLASRVFNTPLLLEPGYARVFFSALASRLGIEQLADADGQVMNRQDMKAEASHFRRTRVDAYGFTELIYNIDGGVAMLPVSGSLVHKSSNLQPTSGMTGYNGLIERARMAFADDGVSGVLLDLHTHGGEVFGCFDTARLLRQMADSSGKPLWALCNEMNCSAGMALASAAHRRLITSTGMAGSVGVIMAHASYQQMLAEEGIKVTLIHSGAFKADGNPYQDLPDDVLQRFQSDTHALRAEFATLVATMIGLDVQTVMATEAACFRGQAAIDVGFADELVNGHEATAQFAEHIASLNRTTVPIAQGVAMSTPTPAPQAQQPAAQQDTQLNAPQDQRMDERTRIRGILSHAEAEGRADLANHLAYDTDMSVEQAAAMLTKAARETPAHLNADTSLDRLMAQEQQPEIGAEHNGGPGGEEEDVSTRMMRNYALVTGNPLPRRG</sequence>
<protein>
    <submittedName>
        <fullName evidence="7">Clp protease ClpP</fullName>
    </submittedName>
</protein>
<dbReference type="PANTHER" id="PTHR33209:SF1">
    <property type="entry name" value="PEPTIDASE S49 DOMAIN-CONTAINING PROTEIN"/>
    <property type="match status" value="1"/>
</dbReference>
<feature type="region of interest" description="Disordered" evidence="5">
    <location>
        <begin position="312"/>
        <end position="341"/>
    </location>
</feature>
<evidence type="ECO:0000313" key="7">
    <source>
        <dbReference type="EMBL" id="PPC77931.1"/>
    </source>
</evidence>
<dbReference type="CDD" id="cd07022">
    <property type="entry name" value="S49_Sppa_36K_type"/>
    <property type="match status" value="1"/>
</dbReference>
<comment type="similarity">
    <text evidence="1">Belongs to the peptidase S49 family.</text>
</comment>
<reference evidence="7 8" key="1">
    <citation type="submission" date="2018-02" db="EMBL/GenBank/DDBJ databases">
        <title>novel marine gammaproteobacteria from coastal saline agro ecosystem.</title>
        <authorList>
            <person name="Krishnan R."/>
            <person name="Ramesh Kumar N."/>
        </authorList>
    </citation>
    <scope>NUCLEOTIDE SEQUENCE [LARGE SCALE GENOMIC DNA]</scope>
    <source>
        <strain evidence="7 8">228</strain>
    </source>
</reference>
<name>A0A2S5KSV3_9PROT</name>
<dbReference type="OrthoDB" id="6999246at2"/>
<dbReference type="Gene3D" id="3.90.226.10">
    <property type="entry name" value="2-enoyl-CoA Hydratase, Chain A, domain 1"/>
    <property type="match status" value="1"/>
</dbReference>
<evidence type="ECO:0000256" key="1">
    <source>
        <dbReference type="ARBA" id="ARBA00008683"/>
    </source>
</evidence>